<sequence>MEVEVKIEVINEKDRAVFDELVAGVRQHKYENMGPEETLPLSVVARDEDGKVIGGVSGQTIYRNFLIDVMWVDKKTRDTGLGRRLMELAEAEAKKRGCLVAQLDTLSYQAPDFYQKLGFEIVGTVPAFPGSPARHFMIKNYQ</sequence>
<reference evidence="4 5" key="1">
    <citation type="submission" date="2016-03" db="EMBL/GenBank/DDBJ databases">
        <title>Complete genome sequence of Shewanella psychrophila WP2, a deep sea bacterium isolated from west Pacific sediment.</title>
        <authorList>
            <person name="Xu G."/>
            <person name="Jian H."/>
        </authorList>
    </citation>
    <scope>NUCLEOTIDE SEQUENCE [LARGE SCALE GENOMIC DNA]</scope>
    <source>
        <strain evidence="4 5">WP2</strain>
    </source>
</reference>
<dbReference type="GO" id="GO:0016747">
    <property type="term" value="F:acyltransferase activity, transferring groups other than amino-acyl groups"/>
    <property type="evidence" value="ECO:0007669"/>
    <property type="project" value="InterPro"/>
</dbReference>
<dbReference type="KEGG" id="spsw:Sps_04277"/>
<dbReference type="PANTHER" id="PTHR43877">
    <property type="entry name" value="AMINOALKYLPHOSPHONATE N-ACETYLTRANSFERASE-RELATED-RELATED"/>
    <property type="match status" value="1"/>
</dbReference>
<name>A0A1S6HUZ7_9GAMM</name>
<proteinExistence type="predicted"/>
<evidence type="ECO:0000313" key="4">
    <source>
        <dbReference type="EMBL" id="AQS39380.1"/>
    </source>
</evidence>
<evidence type="ECO:0000256" key="2">
    <source>
        <dbReference type="ARBA" id="ARBA00023315"/>
    </source>
</evidence>
<keyword evidence="1 4" id="KW-0808">Transferase</keyword>
<dbReference type="AlphaFoldDB" id="A0A1S6HUZ7"/>
<protein>
    <submittedName>
        <fullName evidence="4">Putative acetyltransferase</fullName>
    </submittedName>
</protein>
<keyword evidence="5" id="KW-1185">Reference proteome</keyword>
<dbReference type="STRING" id="225848.Sps_04277"/>
<keyword evidence="2" id="KW-0012">Acyltransferase</keyword>
<evidence type="ECO:0000313" key="5">
    <source>
        <dbReference type="Proteomes" id="UP000189545"/>
    </source>
</evidence>
<dbReference type="Gene3D" id="3.40.630.30">
    <property type="match status" value="1"/>
</dbReference>
<dbReference type="InterPro" id="IPR000182">
    <property type="entry name" value="GNAT_dom"/>
</dbReference>
<feature type="domain" description="N-acetyltransferase" evidence="3">
    <location>
        <begin position="5"/>
        <end position="142"/>
    </location>
</feature>
<dbReference type="CDD" id="cd04301">
    <property type="entry name" value="NAT_SF"/>
    <property type="match status" value="1"/>
</dbReference>
<evidence type="ECO:0000256" key="1">
    <source>
        <dbReference type="ARBA" id="ARBA00022679"/>
    </source>
</evidence>
<gene>
    <name evidence="4" type="ORF">Sps_04277</name>
</gene>
<organism evidence="4 5">
    <name type="scientific">Shewanella psychrophila</name>
    <dbReference type="NCBI Taxonomy" id="225848"/>
    <lineage>
        <taxon>Bacteria</taxon>
        <taxon>Pseudomonadati</taxon>
        <taxon>Pseudomonadota</taxon>
        <taxon>Gammaproteobacteria</taxon>
        <taxon>Alteromonadales</taxon>
        <taxon>Shewanellaceae</taxon>
        <taxon>Shewanella</taxon>
    </lineage>
</organism>
<dbReference type="RefSeq" id="WP_237157900.1">
    <property type="nucleotide sequence ID" value="NZ_CP014782.1"/>
</dbReference>
<accession>A0A1S6HUZ7</accession>
<dbReference type="PROSITE" id="PS51186">
    <property type="entry name" value="GNAT"/>
    <property type="match status" value="1"/>
</dbReference>
<dbReference type="PANTHER" id="PTHR43877:SF2">
    <property type="entry name" value="AMINOALKYLPHOSPHONATE N-ACETYLTRANSFERASE-RELATED"/>
    <property type="match status" value="1"/>
</dbReference>
<dbReference type="SUPFAM" id="SSF55729">
    <property type="entry name" value="Acyl-CoA N-acyltransferases (Nat)"/>
    <property type="match status" value="1"/>
</dbReference>
<dbReference type="Proteomes" id="UP000189545">
    <property type="component" value="Chromosome"/>
</dbReference>
<dbReference type="InterPro" id="IPR050832">
    <property type="entry name" value="Bact_Acetyltransf"/>
</dbReference>
<dbReference type="Pfam" id="PF13508">
    <property type="entry name" value="Acetyltransf_7"/>
    <property type="match status" value="1"/>
</dbReference>
<evidence type="ECO:0000259" key="3">
    <source>
        <dbReference type="PROSITE" id="PS51186"/>
    </source>
</evidence>
<dbReference type="EMBL" id="CP014782">
    <property type="protein sequence ID" value="AQS39380.1"/>
    <property type="molecule type" value="Genomic_DNA"/>
</dbReference>
<dbReference type="InterPro" id="IPR016181">
    <property type="entry name" value="Acyl_CoA_acyltransferase"/>
</dbReference>